<dbReference type="OMA" id="GYWRGGT"/>
<dbReference type="AlphaFoldDB" id="A0A087GQ86"/>
<dbReference type="GO" id="GO:0007623">
    <property type="term" value="P:circadian rhythm"/>
    <property type="evidence" value="ECO:0007669"/>
    <property type="project" value="EnsemblPlants"/>
</dbReference>
<keyword evidence="2" id="KW-1133">Transmembrane helix</keyword>
<dbReference type="eggNOG" id="ENOG502RXJE">
    <property type="taxonomic scope" value="Eukaryota"/>
</dbReference>
<accession>A0A087GQ86</accession>
<sequence length="250" mass="28526">MASLHLGAALLINESWLVFGFRRRVAERWRFRVQYMSVKEQMTKLELVPFAKRSESLRYILKQYGVSVENPEENKASSRLGDIDCEETHTDVPSSVIDDSSKMNTTEELPDLRRKEKYRETVSTAENHSGKNHHNLPHLSTGALFTYLLPVLGFCIVCIIGALHRVISRNLENSGERKASQDHHPSSESTRWRSALNDWNEQLGSDEHDLSPEDKVGSANQEATEEVDEAYSRVQLEYKRFLSECGVSES</sequence>
<dbReference type="EMBL" id="CM002874">
    <property type="protein sequence ID" value="KFK32038.1"/>
    <property type="molecule type" value="Genomic_DNA"/>
</dbReference>
<dbReference type="Gramene" id="KFK32038">
    <property type="protein sequence ID" value="KFK32038"/>
    <property type="gene ID" value="AALP_AA6G192000"/>
</dbReference>
<evidence type="ECO:0000313" key="4">
    <source>
        <dbReference type="Proteomes" id="UP000029120"/>
    </source>
</evidence>
<organism evidence="3 4">
    <name type="scientific">Arabis alpina</name>
    <name type="common">Alpine rock-cress</name>
    <dbReference type="NCBI Taxonomy" id="50452"/>
    <lineage>
        <taxon>Eukaryota</taxon>
        <taxon>Viridiplantae</taxon>
        <taxon>Streptophyta</taxon>
        <taxon>Embryophyta</taxon>
        <taxon>Tracheophyta</taxon>
        <taxon>Spermatophyta</taxon>
        <taxon>Magnoliopsida</taxon>
        <taxon>eudicotyledons</taxon>
        <taxon>Gunneridae</taxon>
        <taxon>Pentapetalae</taxon>
        <taxon>rosids</taxon>
        <taxon>malvids</taxon>
        <taxon>Brassicales</taxon>
        <taxon>Brassicaceae</taxon>
        <taxon>Arabideae</taxon>
        <taxon>Arabis</taxon>
    </lineage>
</organism>
<evidence type="ECO:0000256" key="2">
    <source>
        <dbReference type="SAM" id="Phobius"/>
    </source>
</evidence>
<proteinExistence type="predicted"/>
<feature type="region of interest" description="Disordered" evidence="1">
    <location>
        <begin position="202"/>
        <end position="228"/>
    </location>
</feature>
<evidence type="ECO:0008006" key="5">
    <source>
        <dbReference type="Google" id="ProtNLM"/>
    </source>
</evidence>
<evidence type="ECO:0000313" key="3">
    <source>
        <dbReference type="EMBL" id="KFK32038.1"/>
    </source>
</evidence>
<dbReference type="Proteomes" id="UP000029120">
    <property type="component" value="Chromosome 6"/>
</dbReference>
<keyword evidence="2" id="KW-0812">Transmembrane</keyword>
<name>A0A087GQ86_ARAAL</name>
<dbReference type="OrthoDB" id="2107166at2759"/>
<reference evidence="4" key="1">
    <citation type="journal article" date="2015" name="Nat. Plants">
        <title>Genome expansion of Arabis alpina linked with retrotransposition and reduced symmetric DNA methylation.</title>
        <authorList>
            <person name="Willing E.M."/>
            <person name="Rawat V."/>
            <person name="Mandakova T."/>
            <person name="Maumus F."/>
            <person name="James G.V."/>
            <person name="Nordstroem K.J."/>
            <person name="Becker C."/>
            <person name="Warthmann N."/>
            <person name="Chica C."/>
            <person name="Szarzynska B."/>
            <person name="Zytnicki M."/>
            <person name="Albani M.C."/>
            <person name="Kiefer C."/>
            <person name="Bergonzi S."/>
            <person name="Castaings L."/>
            <person name="Mateos J.L."/>
            <person name="Berns M.C."/>
            <person name="Bujdoso N."/>
            <person name="Piofczyk T."/>
            <person name="de Lorenzo L."/>
            <person name="Barrero-Sicilia C."/>
            <person name="Mateos I."/>
            <person name="Piednoel M."/>
            <person name="Hagmann J."/>
            <person name="Chen-Min-Tao R."/>
            <person name="Iglesias-Fernandez R."/>
            <person name="Schuster S.C."/>
            <person name="Alonso-Blanco C."/>
            <person name="Roudier F."/>
            <person name="Carbonero P."/>
            <person name="Paz-Ares J."/>
            <person name="Davis S.J."/>
            <person name="Pecinka A."/>
            <person name="Quesneville H."/>
            <person name="Colot V."/>
            <person name="Lysak M.A."/>
            <person name="Weigel D."/>
            <person name="Coupland G."/>
            <person name="Schneeberger K."/>
        </authorList>
    </citation>
    <scope>NUCLEOTIDE SEQUENCE [LARGE SCALE GENOMIC DNA]</scope>
    <source>
        <strain evidence="4">cv. Pajares</strain>
    </source>
</reference>
<gene>
    <name evidence="3" type="ordered locus">AALP_Aa6g192000</name>
</gene>
<feature type="transmembrane region" description="Helical" evidence="2">
    <location>
        <begin position="144"/>
        <end position="167"/>
    </location>
</feature>
<keyword evidence="2" id="KW-0472">Membrane</keyword>
<protein>
    <recommendedName>
        <fullName evidence="5">Transmembrane protein</fullName>
    </recommendedName>
</protein>
<evidence type="ECO:0000256" key="1">
    <source>
        <dbReference type="SAM" id="MobiDB-lite"/>
    </source>
</evidence>
<keyword evidence="4" id="KW-1185">Reference proteome</keyword>
<feature type="compositionally biased region" description="Basic and acidic residues" evidence="1">
    <location>
        <begin position="205"/>
        <end position="216"/>
    </location>
</feature>